<dbReference type="AlphaFoldDB" id="A0A815KJB5"/>
<dbReference type="EMBL" id="CAJNOT010003716">
    <property type="protein sequence ID" value="CAF1397031.1"/>
    <property type="molecule type" value="Genomic_DNA"/>
</dbReference>
<name>A0A815KJB5_9BILA</name>
<organism evidence="1 2">
    <name type="scientific">Rotaria sordida</name>
    <dbReference type="NCBI Taxonomy" id="392033"/>
    <lineage>
        <taxon>Eukaryota</taxon>
        <taxon>Metazoa</taxon>
        <taxon>Spiralia</taxon>
        <taxon>Gnathifera</taxon>
        <taxon>Rotifera</taxon>
        <taxon>Eurotatoria</taxon>
        <taxon>Bdelloidea</taxon>
        <taxon>Philodinida</taxon>
        <taxon>Philodinidae</taxon>
        <taxon>Rotaria</taxon>
    </lineage>
</organism>
<sequence length="581" mass="68140">MTSTVFFEIFDYLDALEIFTAFTSLNQRISSILKRIPLRILISNTNSRSEIEFLSSHLTYHDHQVISIDIYDKIRDCSSVINLLFNRHNFINLESCIFNAINSSTKLKKILKKLKSLNRLVSFGIYQADDLGINDKDKYELSQMVFMNQLSSLRSVVLNYTYDYMNISNYPSITTNLISLALCISGLSSTVSIYSMFLILRHCHKIRYLTILIAYIDACENEKASDRFRIPHINPNDLPLLPQVIYLNLIVIVRCDNRSISHILRCMPNLIYFYFTLGIPTANWPLPDELRNGYVWQEMIDRYIPHLLKFEFLIGIKKSYQHLDLDMIVNSFEYFVGKYPNWNMIITQWKHHKEIGGEYLILHTFNYRQNRYTTNITIPIVNCETFQVRSTSIQNDQHLFYSIIEDLCLYLTDQQATITWSSPLFQQVKSLAIEMPIISASWWNNLLNIANYGVVNDDKDKLKIIPYLKHFVDLHKITEIKFLKMSHISRWMDVQLILQTCPNVIDLSISTELLLLSKIIDNRSLFPVFERIKKIELIKNIVYFLPSSASKIVERFPSLNNIKLTVFTRLFEKVLFKNIIL</sequence>
<comment type="caution">
    <text evidence="1">The sequence shown here is derived from an EMBL/GenBank/DDBJ whole genome shotgun (WGS) entry which is preliminary data.</text>
</comment>
<protein>
    <recommendedName>
        <fullName evidence="3">F-box domain-containing protein</fullName>
    </recommendedName>
</protein>
<proteinExistence type="predicted"/>
<accession>A0A815KJB5</accession>
<dbReference type="Proteomes" id="UP000663864">
    <property type="component" value="Unassembled WGS sequence"/>
</dbReference>
<evidence type="ECO:0000313" key="2">
    <source>
        <dbReference type="Proteomes" id="UP000663864"/>
    </source>
</evidence>
<evidence type="ECO:0000313" key="1">
    <source>
        <dbReference type="EMBL" id="CAF1397031.1"/>
    </source>
</evidence>
<gene>
    <name evidence="1" type="ORF">ZHD862_LOCUS32924</name>
</gene>
<reference evidence="1" key="1">
    <citation type="submission" date="2021-02" db="EMBL/GenBank/DDBJ databases">
        <authorList>
            <person name="Nowell W R."/>
        </authorList>
    </citation>
    <scope>NUCLEOTIDE SEQUENCE</scope>
</reference>
<evidence type="ECO:0008006" key="3">
    <source>
        <dbReference type="Google" id="ProtNLM"/>
    </source>
</evidence>